<dbReference type="Gene3D" id="1.10.357.10">
    <property type="entry name" value="Tetracycline Repressor, domain 2"/>
    <property type="match status" value="1"/>
</dbReference>
<evidence type="ECO:0000259" key="5">
    <source>
        <dbReference type="PROSITE" id="PS50977"/>
    </source>
</evidence>
<dbReference type="PANTHER" id="PTHR47506:SF3">
    <property type="entry name" value="HTH-TYPE TRANSCRIPTIONAL REGULATOR LMRA"/>
    <property type="match status" value="1"/>
</dbReference>
<dbReference type="Proteomes" id="UP001500967">
    <property type="component" value="Unassembled WGS sequence"/>
</dbReference>
<sequence>MAATVSLLSRQGYEATAVKQITTEAAAPMGSFYFHFPGGKEELALAALAQGAEGVDALLRGTLARASAPEDGLADCALALADALTRSNWLDGCPVAATALESIGRSPALRAAAAEAFDRWIVTLQRHLTAAGVADEPARSLAVTALALLEGAEMLARVRGSAEPLHDAAAALRVLARGVVPTEH</sequence>
<dbReference type="Pfam" id="PF21993">
    <property type="entry name" value="TetR_C_13_2"/>
    <property type="match status" value="1"/>
</dbReference>
<evidence type="ECO:0000256" key="2">
    <source>
        <dbReference type="ARBA" id="ARBA00023125"/>
    </source>
</evidence>
<dbReference type="SUPFAM" id="SSF46689">
    <property type="entry name" value="Homeodomain-like"/>
    <property type="match status" value="1"/>
</dbReference>
<dbReference type="PANTHER" id="PTHR47506">
    <property type="entry name" value="TRANSCRIPTIONAL REGULATORY PROTEIN"/>
    <property type="match status" value="1"/>
</dbReference>
<dbReference type="SUPFAM" id="SSF48498">
    <property type="entry name" value="Tetracyclin repressor-like, C-terminal domain"/>
    <property type="match status" value="1"/>
</dbReference>
<accession>A0ABN0UYD1</accession>
<feature type="domain" description="HTH tetR-type" evidence="5">
    <location>
        <begin position="1"/>
        <end position="54"/>
    </location>
</feature>
<evidence type="ECO:0000256" key="1">
    <source>
        <dbReference type="ARBA" id="ARBA00023015"/>
    </source>
</evidence>
<comment type="caution">
    <text evidence="6">The sequence shown here is derived from an EMBL/GenBank/DDBJ whole genome shotgun (WGS) entry which is preliminary data.</text>
</comment>
<dbReference type="Pfam" id="PF00440">
    <property type="entry name" value="TetR_N"/>
    <property type="match status" value="1"/>
</dbReference>
<dbReference type="PROSITE" id="PS50977">
    <property type="entry name" value="HTH_TETR_2"/>
    <property type="match status" value="1"/>
</dbReference>
<keyword evidence="7" id="KW-1185">Reference proteome</keyword>
<proteinExistence type="predicted"/>
<protein>
    <submittedName>
        <fullName evidence="6">TetR/AcrR family transcriptional regulator</fullName>
    </submittedName>
</protein>
<dbReference type="InterPro" id="IPR054156">
    <property type="entry name" value="YxaF_TetR_C"/>
</dbReference>
<evidence type="ECO:0000313" key="7">
    <source>
        <dbReference type="Proteomes" id="UP001500967"/>
    </source>
</evidence>
<organism evidence="6 7">
    <name type="scientific">Cryptosporangium japonicum</name>
    <dbReference type="NCBI Taxonomy" id="80872"/>
    <lineage>
        <taxon>Bacteria</taxon>
        <taxon>Bacillati</taxon>
        <taxon>Actinomycetota</taxon>
        <taxon>Actinomycetes</taxon>
        <taxon>Cryptosporangiales</taxon>
        <taxon>Cryptosporangiaceae</taxon>
        <taxon>Cryptosporangium</taxon>
    </lineage>
</organism>
<dbReference type="EMBL" id="BAAAGX010000025">
    <property type="protein sequence ID" value="GAA0265609.1"/>
    <property type="molecule type" value="Genomic_DNA"/>
</dbReference>
<feature type="DNA-binding region" description="H-T-H motif" evidence="4">
    <location>
        <begin position="17"/>
        <end position="36"/>
    </location>
</feature>
<gene>
    <name evidence="6" type="ORF">GCM10009539_60230</name>
</gene>
<evidence type="ECO:0000256" key="4">
    <source>
        <dbReference type="PROSITE-ProRule" id="PRU00335"/>
    </source>
</evidence>
<keyword evidence="1" id="KW-0805">Transcription regulation</keyword>
<dbReference type="InterPro" id="IPR009057">
    <property type="entry name" value="Homeodomain-like_sf"/>
</dbReference>
<evidence type="ECO:0000313" key="6">
    <source>
        <dbReference type="EMBL" id="GAA0265609.1"/>
    </source>
</evidence>
<dbReference type="InterPro" id="IPR001647">
    <property type="entry name" value="HTH_TetR"/>
</dbReference>
<reference evidence="6 7" key="1">
    <citation type="journal article" date="2019" name="Int. J. Syst. Evol. Microbiol.">
        <title>The Global Catalogue of Microorganisms (GCM) 10K type strain sequencing project: providing services to taxonomists for standard genome sequencing and annotation.</title>
        <authorList>
            <consortium name="The Broad Institute Genomics Platform"/>
            <consortium name="The Broad Institute Genome Sequencing Center for Infectious Disease"/>
            <person name="Wu L."/>
            <person name="Ma J."/>
        </authorList>
    </citation>
    <scope>NUCLEOTIDE SEQUENCE [LARGE SCALE GENOMIC DNA]</scope>
    <source>
        <strain evidence="6 7">JCM 10425</strain>
    </source>
</reference>
<keyword evidence="2 4" id="KW-0238">DNA-binding</keyword>
<evidence type="ECO:0000256" key="3">
    <source>
        <dbReference type="ARBA" id="ARBA00023163"/>
    </source>
</evidence>
<name>A0ABN0UYD1_9ACTN</name>
<dbReference type="InterPro" id="IPR036271">
    <property type="entry name" value="Tet_transcr_reg_TetR-rel_C_sf"/>
</dbReference>
<keyword evidence="3" id="KW-0804">Transcription</keyword>